<reference evidence="9 10" key="1">
    <citation type="journal article" date="2023" name="Mol. Biol. Evol.">
        <title>Genomics of Secondarily Temperate Adaptation in the Only Non-Antarctic Icefish.</title>
        <authorList>
            <person name="Rivera-Colon A.G."/>
            <person name="Rayamajhi N."/>
            <person name="Minhas B.F."/>
            <person name="Madrigal G."/>
            <person name="Bilyk K.T."/>
            <person name="Yoon V."/>
            <person name="Hune M."/>
            <person name="Gregory S."/>
            <person name="Cheng C.H.C."/>
            <person name="Catchen J.M."/>
        </authorList>
    </citation>
    <scope>NUCLEOTIDE SEQUENCE [LARGE SCALE GENOMIC DNA]</scope>
    <source>
        <strain evidence="9">JC2023a</strain>
    </source>
</reference>
<accession>A0AAN8GQL3</accession>
<evidence type="ECO:0000313" key="10">
    <source>
        <dbReference type="Proteomes" id="UP001335648"/>
    </source>
</evidence>
<dbReference type="SMART" id="SM00476">
    <property type="entry name" value="DNaseIc"/>
    <property type="match status" value="1"/>
</dbReference>
<feature type="active site" evidence="5">
    <location>
        <position position="144"/>
    </location>
</feature>
<sequence>MRLLWALGLFSALLHVTSCLLIGAFNIQKFGDRKSRNKDVMDIIKEIVLRYDIILIQEVLDKDLTATKRLMDLVNKGSPQFRAIVSDPLGPTKHKERYLFLYRHNKVSVKDWFQYDVKGFDRPPFVVQFSSTETGVDFVLIPIHTKPESAVKEIDALVDVVEAAREKWKNNNIVVLGDFNAGGTYVRTDDWKNIRRLRDNLNFHWLIDDNVDTAVLGLPKAYDRIVVTTDMKKGVLKAGVFKAYGLGDQTVSGYGRLLKSLHVSLRVSLMELKALAVSDHFPVEVELKPLRNAKKRGRESDETSPKDYPVGIFLQPRSIE</sequence>
<dbReference type="InterPro" id="IPR036691">
    <property type="entry name" value="Endo/exonu/phosph_ase_sf"/>
</dbReference>
<evidence type="ECO:0000256" key="3">
    <source>
        <dbReference type="ARBA" id="ARBA00022759"/>
    </source>
</evidence>
<keyword evidence="3" id="KW-0255">Endonuclease</keyword>
<evidence type="ECO:0000256" key="5">
    <source>
        <dbReference type="PIRSR" id="PIRSR000988-1"/>
    </source>
</evidence>
<comment type="caution">
    <text evidence="9">The sequence shown here is derived from an EMBL/GenBank/DDBJ whole genome shotgun (WGS) entry which is preliminary data.</text>
</comment>
<keyword evidence="4" id="KW-0378">Hydrolase</keyword>
<feature type="active site" evidence="5">
    <location>
        <position position="96"/>
    </location>
</feature>
<dbReference type="SUPFAM" id="SSF56219">
    <property type="entry name" value="DNase I-like"/>
    <property type="match status" value="1"/>
</dbReference>
<dbReference type="GO" id="GO:0005634">
    <property type="term" value="C:nucleus"/>
    <property type="evidence" value="ECO:0007669"/>
    <property type="project" value="TreeGrafter"/>
</dbReference>
<dbReference type="CDD" id="cd10282">
    <property type="entry name" value="DNase1"/>
    <property type="match status" value="1"/>
</dbReference>
<dbReference type="PANTHER" id="PTHR11371">
    <property type="entry name" value="DEOXYRIBONUCLEASE"/>
    <property type="match status" value="1"/>
</dbReference>
<dbReference type="Gene3D" id="3.60.10.10">
    <property type="entry name" value="Endonuclease/exonuclease/phosphatase"/>
    <property type="match status" value="1"/>
</dbReference>
<dbReference type="PRINTS" id="PR00130">
    <property type="entry name" value="DNASEI"/>
</dbReference>
<dbReference type="GO" id="GO:0003677">
    <property type="term" value="F:DNA binding"/>
    <property type="evidence" value="ECO:0007669"/>
    <property type="project" value="TreeGrafter"/>
</dbReference>
<keyword evidence="10" id="KW-1185">Reference proteome</keyword>
<dbReference type="Proteomes" id="UP001335648">
    <property type="component" value="Unassembled WGS sequence"/>
</dbReference>
<feature type="signal peptide" evidence="7">
    <location>
        <begin position="1"/>
        <end position="19"/>
    </location>
</feature>
<proteinExistence type="inferred from homology"/>
<feature type="region of interest" description="Disordered" evidence="6">
    <location>
        <begin position="293"/>
        <end position="320"/>
    </location>
</feature>
<keyword evidence="2" id="KW-0540">Nuclease</keyword>
<evidence type="ECO:0000313" key="9">
    <source>
        <dbReference type="EMBL" id="KAK5885549.1"/>
    </source>
</evidence>
<dbReference type="GO" id="GO:0006308">
    <property type="term" value="P:DNA catabolic process"/>
    <property type="evidence" value="ECO:0007669"/>
    <property type="project" value="InterPro"/>
</dbReference>
<dbReference type="AlphaFoldDB" id="A0AAN8GQL3"/>
<keyword evidence="7" id="KW-0732">Signal</keyword>
<feature type="chain" id="PRO_5042971781" description="Endonuclease/exonuclease/phosphatase domain-containing protein" evidence="7">
    <location>
        <begin position="20"/>
        <end position="320"/>
    </location>
</feature>
<dbReference type="InterPro" id="IPR016202">
    <property type="entry name" value="DNase_I"/>
</dbReference>
<dbReference type="PIRSF" id="PIRSF000988">
    <property type="entry name" value="DNase_I_euk"/>
    <property type="match status" value="1"/>
</dbReference>
<gene>
    <name evidence="9" type="ORF">CesoFtcFv8_019248</name>
</gene>
<dbReference type="GO" id="GO:0004530">
    <property type="term" value="F:deoxyribonuclease I activity"/>
    <property type="evidence" value="ECO:0007669"/>
    <property type="project" value="TreeGrafter"/>
</dbReference>
<dbReference type="EMBL" id="JAULUE010002060">
    <property type="protein sequence ID" value="KAK5885549.1"/>
    <property type="molecule type" value="Genomic_DNA"/>
</dbReference>
<evidence type="ECO:0000256" key="2">
    <source>
        <dbReference type="ARBA" id="ARBA00022722"/>
    </source>
</evidence>
<organism evidence="9 10">
    <name type="scientific">Champsocephalus esox</name>
    <name type="common">pike icefish</name>
    <dbReference type="NCBI Taxonomy" id="159716"/>
    <lineage>
        <taxon>Eukaryota</taxon>
        <taxon>Metazoa</taxon>
        <taxon>Chordata</taxon>
        <taxon>Craniata</taxon>
        <taxon>Vertebrata</taxon>
        <taxon>Euteleostomi</taxon>
        <taxon>Actinopterygii</taxon>
        <taxon>Neopterygii</taxon>
        <taxon>Teleostei</taxon>
        <taxon>Neoteleostei</taxon>
        <taxon>Acanthomorphata</taxon>
        <taxon>Eupercaria</taxon>
        <taxon>Perciformes</taxon>
        <taxon>Notothenioidei</taxon>
        <taxon>Channichthyidae</taxon>
        <taxon>Champsocephalus</taxon>
    </lineage>
</organism>
<comment type="similarity">
    <text evidence="1">Belongs to the DNase I family.</text>
</comment>
<evidence type="ECO:0000256" key="6">
    <source>
        <dbReference type="SAM" id="MobiDB-lite"/>
    </source>
</evidence>
<evidence type="ECO:0000259" key="8">
    <source>
        <dbReference type="Pfam" id="PF03372"/>
    </source>
</evidence>
<dbReference type="InterPro" id="IPR005135">
    <property type="entry name" value="Endo/exonuclease/phosphatase"/>
</dbReference>
<feature type="domain" description="Endonuclease/exonuclease/phosphatase" evidence="8">
    <location>
        <begin position="24"/>
        <end position="279"/>
    </location>
</feature>
<evidence type="ECO:0000256" key="7">
    <source>
        <dbReference type="SAM" id="SignalP"/>
    </source>
</evidence>
<evidence type="ECO:0000256" key="4">
    <source>
        <dbReference type="ARBA" id="ARBA00022801"/>
    </source>
</evidence>
<evidence type="ECO:0000256" key="1">
    <source>
        <dbReference type="ARBA" id="ARBA00007359"/>
    </source>
</evidence>
<dbReference type="PANTHER" id="PTHR11371:SF29">
    <property type="entry name" value="DEOXYRIBONUCLEASE-1-LIKE 2"/>
    <property type="match status" value="1"/>
</dbReference>
<name>A0AAN8GQL3_9TELE</name>
<dbReference type="Pfam" id="PF03372">
    <property type="entry name" value="Exo_endo_phos"/>
    <property type="match status" value="1"/>
</dbReference>
<protein>
    <recommendedName>
        <fullName evidence="8">Endonuclease/exonuclease/phosphatase domain-containing protein</fullName>
    </recommendedName>
</protein>